<name>A0A8K0H3P8_9ROSA</name>
<organism evidence="2 3">
    <name type="scientific">Rhamnella rubrinervis</name>
    <dbReference type="NCBI Taxonomy" id="2594499"/>
    <lineage>
        <taxon>Eukaryota</taxon>
        <taxon>Viridiplantae</taxon>
        <taxon>Streptophyta</taxon>
        <taxon>Embryophyta</taxon>
        <taxon>Tracheophyta</taxon>
        <taxon>Spermatophyta</taxon>
        <taxon>Magnoliopsida</taxon>
        <taxon>eudicotyledons</taxon>
        <taxon>Gunneridae</taxon>
        <taxon>Pentapetalae</taxon>
        <taxon>rosids</taxon>
        <taxon>fabids</taxon>
        <taxon>Rosales</taxon>
        <taxon>Rhamnaceae</taxon>
        <taxon>rhamnoid group</taxon>
        <taxon>Rhamneae</taxon>
        <taxon>Rhamnella</taxon>
    </lineage>
</organism>
<dbReference type="EMBL" id="VOIH02000006">
    <property type="protein sequence ID" value="KAF3445034.1"/>
    <property type="molecule type" value="Genomic_DNA"/>
</dbReference>
<sequence>MLSFVTLVFAGHLSSLELAGASIATVGIQGLAYGIMEQPFCSRSFTDCYGPIGGHSRARIGVASLGKLLEEFDLILSSRHVVFRDMVQPRISTYIRAATQSYNLLGFPLCLFIALDNCGKEAEWLRYFLEDIPKWPKPMPVVSIHYDSQSAIRRAQNVMYNVIPVRDEVKLKLLMILIRRKNRKEYCGILLVKESSI</sequence>
<evidence type="ECO:0000256" key="1">
    <source>
        <dbReference type="SAM" id="SignalP"/>
    </source>
</evidence>
<feature type="chain" id="PRO_5035439069" evidence="1">
    <location>
        <begin position="16"/>
        <end position="197"/>
    </location>
</feature>
<evidence type="ECO:0000313" key="3">
    <source>
        <dbReference type="Proteomes" id="UP000796880"/>
    </source>
</evidence>
<proteinExistence type="predicted"/>
<evidence type="ECO:0000313" key="2">
    <source>
        <dbReference type="EMBL" id="KAF3445034.1"/>
    </source>
</evidence>
<reference evidence="2" key="1">
    <citation type="submission" date="2020-03" db="EMBL/GenBank/DDBJ databases">
        <title>A high-quality chromosome-level genome assembly of a woody plant with both climbing and erect habits, Rhamnella rubrinervis.</title>
        <authorList>
            <person name="Lu Z."/>
            <person name="Yang Y."/>
            <person name="Zhu X."/>
            <person name="Sun Y."/>
        </authorList>
    </citation>
    <scope>NUCLEOTIDE SEQUENCE</scope>
    <source>
        <strain evidence="2">BYM</strain>
        <tissue evidence="2">Leaf</tissue>
    </source>
</reference>
<dbReference type="AlphaFoldDB" id="A0A8K0H3P8"/>
<dbReference type="Proteomes" id="UP000796880">
    <property type="component" value="Unassembled WGS sequence"/>
</dbReference>
<keyword evidence="3" id="KW-1185">Reference proteome</keyword>
<keyword evidence="1" id="KW-0732">Signal</keyword>
<protein>
    <submittedName>
        <fullName evidence="2">Uncharacterized protein</fullName>
    </submittedName>
</protein>
<gene>
    <name evidence="2" type="ORF">FNV43_RR14727</name>
</gene>
<accession>A0A8K0H3P8</accession>
<dbReference type="OrthoDB" id="1645289at2759"/>
<comment type="caution">
    <text evidence="2">The sequence shown here is derived from an EMBL/GenBank/DDBJ whole genome shotgun (WGS) entry which is preliminary data.</text>
</comment>
<feature type="signal peptide" evidence="1">
    <location>
        <begin position="1"/>
        <end position="15"/>
    </location>
</feature>